<organism evidence="2 3">
    <name type="scientific">Candidatus Woesebacteria bacterium RIFOXYB1_FULL_38_16</name>
    <dbReference type="NCBI Taxonomy" id="1802538"/>
    <lineage>
        <taxon>Bacteria</taxon>
        <taxon>Candidatus Woeseibacteriota</taxon>
    </lineage>
</organism>
<dbReference type="Pfam" id="PF05137">
    <property type="entry name" value="PilN"/>
    <property type="match status" value="1"/>
</dbReference>
<dbReference type="Proteomes" id="UP000178999">
    <property type="component" value="Unassembled WGS sequence"/>
</dbReference>
<keyword evidence="1" id="KW-1133">Transmembrane helix</keyword>
<reference evidence="2 3" key="1">
    <citation type="journal article" date="2016" name="Nat. Commun.">
        <title>Thousands of microbial genomes shed light on interconnected biogeochemical processes in an aquifer system.</title>
        <authorList>
            <person name="Anantharaman K."/>
            <person name="Brown C.T."/>
            <person name="Hug L.A."/>
            <person name="Sharon I."/>
            <person name="Castelle C.J."/>
            <person name="Probst A.J."/>
            <person name="Thomas B.C."/>
            <person name="Singh A."/>
            <person name="Wilkins M.J."/>
            <person name="Karaoz U."/>
            <person name="Brodie E.L."/>
            <person name="Williams K.H."/>
            <person name="Hubbard S.S."/>
            <person name="Banfield J.F."/>
        </authorList>
    </citation>
    <scope>NUCLEOTIDE SEQUENCE [LARGE SCALE GENOMIC DNA]</scope>
</reference>
<keyword evidence="1" id="KW-0472">Membrane</keyword>
<dbReference type="AlphaFoldDB" id="A0A1F8CUJ5"/>
<evidence type="ECO:0000313" key="2">
    <source>
        <dbReference type="EMBL" id="OGM79997.1"/>
    </source>
</evidence>
<accession>A0A1F8CUJ5</accession>
<comment type="caution">
    <text evidence="2">The sequence shown here is derived from an EMBL/GenBank/DDBJ whole genome shotgun (WGS) entry which is preliminary data.</text>
</comment>
<feature type="transmembrane region" description="Helical" evidence="1">
    <location>
        <begin position="40"/>
        <end position="61"/>
    </location>
</feature>
<dbReference type="STRING" id="1802538.A2382_04905"/>
<protein>
    <recommendedName>
        <fullName evidence="4">Fimbrial assembly protein</fullName>
    </recommendedName>
</protein>
<keyword evidence="1" id="KW-0812">Transmembrane</keyword>
<dbReference type="EMBL" id="MGHY01000005">
    <property type="protein sequence ID" value="OGM79997.1"/>
    <property type="molecule type" value="Genomic_DNA"/>
</dbReference>
<name>A0A1F8CUJ5_9BACT</name>
<gene>
    <name evidence="2" type="ORF">A2382_04905</name>
</gene>
<proteinExistence type="predicted"/>
<evidence type="ECO:0008006" key="4">
    <source>
        <dbReference type="Google" id="ProtNLM"/>
    </source>
</evidence>
<evidence type="ECO:0000256" key="1">
    <source>
        <dbReference type="SAM" id="Phobius"/>
    </source>
</evidence>
<sequence length="193" mass="21848">MLYLVSSTMAAQHNDFNLIPTSQFESSLAGRLLRWLLTSFRFLVIFVEIIVITGFVARFWLDMQHSQLDDEITQAQELLTAYLPFEKDFRHTQKQLETLKNTNDQANKLSQLLTIITQSLPNDATLISFNQSTGVIEITATAIEEKSISQFLVNLRSRPETAQVTTTRVATDSKTKALEFTLKQMATSAISKI</sequence>
<evidence type="ECO:0000313" key="3">
    <source>
        <dbReference type="Proteomes" id="UP000178999"/>
    </source>
</evidence>
<dbReference type="InterPro" id="IPR007813">
    <property type="entry name" value="PilN"/>
</dbReference>